<evidence type="ECO:0000256" key="1">
    <source>
        <dbReference type="SAM" id="SignalP"/>
    </source>
</evidence>
<evidence type="ECO:0000313" key="3">
    <source>
        <dbReference type="EMBL" id="PWK11183.1"/>
    </source>
</evidence>
<dbReference type="InterPro" id="IPR009739">
    <property type="entry name" value="LprI-like_N"/>
</dbReference>
<organism evidence="3 4">
    <name type="scientific">Psychrobacter immobilis</name>
    <dbReference type="NCBI Taxonomy" id="498"/>
    <lineage>
        <taxon>Bacteria</taxon>
        <taxon>Pseudomonadati</taxon>
        <taxon>Pseudomonadota</taxon>
        <taxon>Gammaproteobacteria</taxon>
        <taxon>Moraxellales</taxon>
        <taxon>Moraxellaceae</taxon>
        <taxon>Psychrobacter</taxon>
    </lineage>
</organism>
<feature type="domain" description="Lysozyme inhibitor LprI-like N-terminal" evidence="2">
    <location>
        <begin position="44"/>
        <end position="124"/>
    </location>
</feature>
<dbReference type="Gene3D" id="1.20.1270.180">
    <property type="match status" value="1"/>
</dbReference>
<dbReference type="EMBL" id="QGGM01000009">
    <property type="protein sequence ID" value="PWK11183.1"/>
    <property type="molecule type" value="Genomic_DNA"/>
</dbReference>
<dbReference type="AlphaFoldDB" id="A0A2V1ZRB3"/>
<protein>
    <submittedName>
        <fullName evidence="3">Uncharacterized protein YecT (DUF1311 family)</fullName>
    </submittedName>
</protein>
<accession>A0A2V1ZRB3</accession>
<reference evidence="3 4" key="1">
    <citation type="submission" date="2018-05" db="EMBL/GenBank/DDBJ databases">
        <title>Genomic Encyclopedia of Type Strains, Phase IV (KMG-IV): sequencing the most valuable type-strain genomes for metagenomic binning, comparative biology and taxonomic classification.</title>
        <authorList>
            <person name="Goeker M."/>
        </authorList>
    </citation>
    <scope>NUCLEOTIDE SEQUENCE [LARGE SCALE GENOMIC DNA]</scope>
    <source>
        <strain evidence="3 4">DSM 7229</strain>
    </source>
</reference>
<feature type="signal peptide" evidence="1">
    <location>
        <begin position="1"/>
        <end position="26"/>
    </location>
</feature>
<evidence type="ECO:0000259" key="2">
    <source>
        <dbReference type="Pfam" id="PF07007"/>
    </source>
</evidence>
<sequence length="133" mass="15213">MKLKTGFLTALGTAILSLATFQLAQAAFVENQYNCEDAYMEVAYDCGNDAIVVEKNRLNKIYMSVYRTLNTTQQQQLDKEQRIWLKSRSDKCDFEYDGPMNNSVVYAQISANVCTANETQKRSKVIAKRYNIK</sequence>
<keyword evidence="4" id="KW-1185">Reference proteome</keyword>
<dbReference type="GeneID" id="60255513"/>
<comment type="caution">
    <text evidence="3">The sequence shown here is derived from an EMBL/GenBank/DDBJ whole genome shotgun (WGS) entry which is preliminary data.</text>
</comment>
<gene>
    <name evidence="3" type="ORF">C8D84_109103</name>
</gene>
<feature type="chain" id="PRO_5015934537" evidence="1">
    <location>
        <begin position="27"/>
        <end position="133"/>
    </location>
</feature>
<dbReference type="Proteomes" id="UP000245655">
    <property type="component" value="Unassembled WGS sequence"/>
</dbReference>
<name>A0A2V1ZRB3_PSYIM</name>
<dbReference type="Pfam" id="PF07007">
    <property type="entry name" value="LprI"/>
    <property type="match status" value="1"/>
</dbReference>
<dbReference type="RefSeq" id="WP_109591510.1">
    <property type="nucleotide sequence ID" value="NZ_CAJGZY010000011.1"/>
</dbReference>
<evidence type="ECO:0000313" key="4">
    <source>
        <dbReference type="Proteomes" id="UP000245655"/>
    </source>
</evidence>
<proteinExistence type="predicted"/>
<keyword evidence="1" id="KW-0732">Signal</keyword>